<dbReference type="AlphaFoldDB" id="A0A5C5WPA9"/>
<proteinExistence type="predicted"/>
<dbReference type="EMBL" id="SIHI01000009">
    <property type="protein sequence ID" value="TWT51951.1"/>
    <property type="molecule type" value="Genomic_DNA"/>
</dbReference>
<evidence type="ECO:0000313" key="2">
    <source>
        <dbReference type="EMBL" id="TWT51951.1"/>
    </source>
</evidence>
<keyword evidence="3" id="KW-1185">Reference proteome</keyword>
<evidence type="ECO:0000256" key="1">
    <source>
        <dbReference type="SAM" id="MobiDB-lite"/>
    </source>
</evidence>
<dbReference type="Proteomes" id="UP000317243">
    <property type="component" value="Unassembled WGS sequence"/>
</dbReference>
<protein>
    <submittedName>
        <fullName evidence="2">Uncharacterized protein</fullName>
    </submittedName>
</protein>
<evidence type="ECO:0000313" key="3">
    <source>
        <dbReference type="Proteomes" id="UP000317243"/>
    </source>
</evidence>
<feature type="compositionally biased region" description="Basic and acidic residues" evidence="1">
    <location>
        <begin position="39"/>
        <end position="64"/>
    </location>
</feature>
<reference evidence="2 3" key="1">
    <citation type="submission" date="2019-02" db="EMBL/GenBank/DDBJ databases">
        <title>Deep-cultivation of Planctomycetes and their phenomic and genomic characterization uncovers novel biology.</title>
        <authorList>
            <person name="Wiegand S."/>
            <person name="Jogler M."/>
            <person name="Boedeker C."/>
            <person name="Pinto D."/>
            <person name="Vollmers J."/>
            <person name="Rivas-Marin E."/>
            <person name="Kohn T."/>
            <person name="Peeters S.H."/>
            <person name="Heuer A."/>
            <person name="Rast P."/>
            <person name="Oberbeckmann S."/>
            <person name="Bunk B."/>
            <person name="Jeske O."/>
            <person name="Meyerdierks A."/>
            <person name="Storesund J.E."/>
            <person name="Kallscheuer N."/>
            <person name="Luecker S."/>
            <person name="Lage O.M."/>
            <person name="Pohl T."/>
            <person name="Merkel B.J."/>
            <person name="Hornburger P."/>
            <person name="Mueller R.-W."/>
            <person name="Bruemmer F."/>
            <person name="Labrenz M."/>
            <person name="Spormann A.M."/>
            <person name="Op Den Camp H."/>
            <person name="Overmann J."/>
            <person name="Amann R."/>
            <person name="Jetten M.S.M."/>
            <person name="Mascher T."/>
            <person name="Medema M.H."/>
            <person name="Devos D.P."/>
            <person name="Kaster A.-K."/>
            <person name="Ovreas L."/>
            <person name="Rohde M."/>
            <person name="Galperin M.Y."/>
            <person name="Jogler C."/>
        </authorList>
    </citation>
    <scope>NUCLEOTIDE SEQUENCE [LARGE SCALE GENOMIC DNA]</scope>
    <source>
        <strain evidence="2 3">KOR42</strain>
    </source>
</reference>
<sequence>MTVEIFDDEQKRRRPESMDSGRRFLFQLFTAIGFTNSDRSLHQQSKRDQTERDQTERERLRDQLDGDSEAIISPAATETFNEVTDPRGGIWQT</sequence>
<comment type="caution">
    <text evidence="2">The sequence shown here is derived from an EMBL/GenBank/DDBJ whole genome shotgun (WGS) entry which is preliminary data.</text>
</comment>
<organism evidence="2 3">
    <name type="scientific">Thalassoglobus neptunius</name>
    <dbReference type="NCBI Taxonomy" id="1938619"/>
    <lineage>
        <taxon>Bacteria</taxon>
        <taxon>Pseudomonadati</taxon>
        <taxon>Planctomycetota</taxon>
        <taxon>Planctomycetia</taxon>
        <taxon>Planctomycetales</taxon>
        <taxon>Planctomycetaceae</taxon>
        <taxon>Thalassoglobus</taxon>
    </lineage>
</organism>
<name>A0A5C5WPA9_9PLAN</name>
<gene>
    <name evidence="2" type="ORF">KOR42_32340</name>
</gene>
<accession>A0A5C5WPA9</accession>
<feature type="region of interest" description="Disordered" evidence="1">
    <location>
        <begin position="37"/>
        <end position="93"/>
    </location>
</feature>